<dbReference type="EMBL" id="SNVJ01000013">
    <property type="protein sequence ID" value="MXP64609.1"/>
    <property type="molecule type" value="Genomic_DNA"/>
</dbReference>
<gene>
    <name evidence="4" type="ORF">E0493_14750</name>
</gene>
<name>A0A845BMH3_9PROT</name>
<dbReference type="PANTHER" id="PTHR38340:SF1">
    <property type="entry name" value="S-LAYER PROTEIN"/>
    <property type="match status" value="1"/>
</dbReference>
<dbReference type="Pfam" id="PF00353">
    <property type="entry name" value="HemolysinCabind"/>
    <property type="match status" value="14"/>
</dbReference>
<organism evidence="4 5">
    <name type="scientific">Teichococcus coralli</name>
    <dbReference type="NCBI Taxonomy" id="2545983"/>
    <lineage>
        <taxon>Bacteria</taxon>
        <taxon>Pseudomonadati</taxon>
        <taxon>Pseudomonadota</taxon>
        <taxon>Alphaproteobacteria</taxon>
        <taxon>Acetobacterales</taxon>
        <taxon>Roseomonadaceae</taxon>
        <taxon>Roseomonas</taxon>
    </lineage>
</organism>
<dbReference type="GO" id="GO:0005576">
    <property type="term" value="C:extracellular region"/>
    <property type="evidence" value="ECO:0007669"/>
    <property type="project" value="UniProtKB-SubCell"/>
</dbReference>
<dbReference type="GO" id="GO:0005509">
    <property type="term" value="F:calcium ion binding"/>
    <property type="evidence" value="ECO:0007669"/>
    <property type="project" value="InterPro"/>
</dbReference>
<dbReference type="PANTHER" id="PTHR38340">
    <property type="entry name" value="S-LAYER PROTEIN"/>
    <property type="match status" value="1"/>
</dbReference>
<reference evidence="4 5" key="1">
    <citation type="submission" date="2019-03" db="EMBL/GenBank/DDBJ databases">
        <title>Roseomonas sp. a novel Roseomonas species isolated from Sea whip Gorgonian.</title>
        <authorList>
            <person name="Li F."/>
            <person name="Pan X."/>
            <person name="Huang S."/>
            <person name="Li Z."/>
            <person name="Meng B."/>
        </authorList>
    </citation>
    <scope>NUCLEOTIDE SEQUENCE [LARGE SCALE GENOMIC DNA]</scope>
    <source>
        <strain evidence="4 5">M0104</strain>
    </source>
</reference>
<evidence type="ECO:0000256" key="2">
    <source>
        <dbReference type="ARBA" id="ARBA00022525"/>
    </source>
</evidence>
<dbReference type="Proteomes" id="UP000460715">
    <property type="component" value="Unassembled WGS sequence"/>
</dbReference>
<dbReference type="NCBIfam" id="NF012209">
    <property type="entry name" value="LEPR-8K"/>
    <property type="match status" value="1"/>
</dbReference>
<accession>A0A845BMH3</accession>
<proteinExistence type="predicted"/>
<dbReference type="InterPro" id="IPR050557">
    <property type="entry name" value="RTX_toxin/Mannuronan_C5-epim"/>
</dbReference>
<comment type="subcellular location">
    <subcellularLocation>
        <location evidence="1">Secreted</location>
    </subcellularLocation>
</comment>
<dbReference type="Gene3D" id="2.150.10.10">
    <property type="entry name" value="Serralysin-like metalloprotease, C-terminal"/>
    <property type="match status" value="2"/>
</dbReference>
<evidence type="ECO:0000256" key="1">
    <source>
        <dbReference type="ARBA" id="ARBA00004613"/>
    </source>
</evidence>
<evidence type="ECO:0000313" key="5">
    <source>
        <dbReference type="Proteomes" id="UP000460715"/>
    </source>
</evidence>
<dbReference type="InterPro" id="IPR001343">
    <property type="entry name" value="Hemolysn_Ca-bd"/>
</dbReference>
<feature type="region of interest" description="Disordered" evidence="3">
    <location>
        <begin position="665"/>
        <end position="684"/>
    </location>
</feature>
<protein>
    <submittedName>
        <fullName evidence="4">Calcium-binding protein</fullName>
    </submittedName>
</protein>
<keyword evidence="5" id="KW-1185">Reference proteome</keyword>
<sequence>MPTLINRLSRSLRASRTTQGFSAPQLPVVEGLEPRLLLSGTAVNAAALQALHDNLLHLEGVLSGMEGEGVFAQAIPLMNINDSHLAGEMLAFSKVFESDIADPVKALINAVPADSGALASALQSAITDLADPDAGHHVTAQVTDISAGSVLGLTIQVADLATQSFSIDLGDAASPYGIHFPTVTGTADLSYGFTFTLRLDTAALGASPTDAQEAAAFDLSGASFTTGFHARADLAGSNFSFGLLTLTVAPGAPGIDQGASYEGTVADLSGTELRTAASAIEGGDRSALRGAGALATAGIASETDGTATPLLDLPVILTADHVIPGITPFGTPAHLTVTGHAASGDAVLDLEPLLGAIRDAVGDPDFDPRSLNTFAAKDLVTQLAKVGTYLGYLSGGEDLAVELPFTDGLTIGDVINVATRFKGDIIDPLQAVAGVLGFTEGQHNADGANFLEGAALTAANLAHLPDQIALMVTLDNGKSAALSFAPTYLDSGKVSHKVGTVDELALAMNQAIAASALAGYLQAGNDAGRIALTLTTPSSGTAATKVTVSSPQGATVFSNLRDFGILLARTLRLPGWDDTSSDQTEVGDRLLEALGLAYDAGTNAITLSISKEFELPDVMADVSFDLDLSGVAGLSVSNASFHLTSSVLLNLTVGFSLDPLGSHVNQPGGPQIGDGQNGTPSTTVGELPVYAAASNGGSVPITANEIADARDPSTPHTNLADLQIIGRDGVVNTFVITPDMTLANLETAIANAFGREMEVRFNALGHAELEIIDTEQAYAGPSPASLGLTVGSLAQANAVNGSSTNYQAVLEGTPAEDADYSAASKFILTVGKLPPVVVDVAAGSGSAAAYANAINAALAQLSLNPSLIGLAGGALHYSDIVHASLGSNGAVQLTTTIYDAIVGAQHEAPYLSTQRSAVRYGLQVDAVQLTVSALNNSLLPGLLGLIGKDVNDGAGEQALVIGAPLHGETLADRLFLKDTGISATIDMALEPTDPTRPVVITGTLGGFEFGALLYDPEDPEADLGAYVSLRAALLLNYDGNAEPNTITFGQLSDSLSNGGFGDVWAFTLGSGRGDAPFAMLDIKSVSLSAGGVDLASVASPEVIITLDDASQLLELSVPAPQVEVIGLDSKLVVADVVEAVRQVFQSMNADLANQAIPLVNVSLDDILGFSSKFLVALSEAEQNPDAALGSIQTAINDALGGDYVHFSLQDQDHLILSIAYTPVDVHTQLPFSLDLDSLADFLGSDGGALHDLVDAIGSIASLSASGNLDVSAGVSLALTLGINLGDNAHAAALNESLAALNGRNGLRTGTAGRPDLQFTLGSGRVFTVSVGALGAHATVQDLLDAINTAAGEADFASYDETTGAIVFHDSSTSPASGLSDLGFGDGQTSTDTGSTSIITAASAVTDPRQAYSFAISIGTEVTAEISVEADAGRTTLAGLVSAIRSALATTLVSAADLLHENVRLPGGGAAMEGDFDVALGQIIAVTGKNGKLAFSAKDSVLGTDAGGNLLNTFRLSEAQPKLTLTVSSINGSHIAEDLGLGGKLVAQDETVDGVRTIAGRLAAPNSTSERFFIETGEDPDTHELLTGIRATLGIEATNLSFTAALGPLSATIVAGHAVLGADAGMVAAGEEGFAVGEISVAPATFLVTLNDGFGGATAGGGILTFANLAKLGSAGNGLADLIHFSADAALEVSLPVVMLGQQLGPVELQIGNLFDTTGVDGLPERSVHTAFPSLDGISVGSILNDPQTVIDGLDAFLSNMAYGSFAQALYGLDLPLIGPALQGIGSFFATLHDSVVGTLQSLLDDFKTAHPGQPATTQNIITQGLEYVLTDLLHLPGDVYSFIDSIDNPTEISFVWHFDVTLLDTMVNLSADLGIPGLGLQIENGLVNLLAQLDFTIGFGYLKDQGFFVYDMGVPGALAHFESNNDPDDVFVADFRELHAVELLVAVFMPTDPAFSATLNLGFLRMTATNGSTLSSTLGGREYLGTSLTGSIYVDIGPADHTGRLLFSNFAKGPIIRSGMEMTLNVDLLLDSGFGFSSTSAALPSVSTELLFSYAFNKVFTGAIGDEPESGIVTPLTFLDVTLDVGSFLNTILKPILDTMGDVIEPIQPILDFLTAPIPGISQIVGPTSVLDLAQQFGGPKVQDAVRFIQILDDVAGLVRSLRSMQDSGGIKVNFGTFVFGQTDDPDATSLSGSNLDPFASKVAKADVSAAANYFQNSSAGSAAADAALARLSAQSHSNIGNQLHSLENAKGAGGKAVFDFPILHDPMSVVKLLMGQVNPVDLVHVTLPTFDFNFSKELPFRFLIGPVPVTVTFYASVGVEINLAFGYDTTGIIKFMSNNNPLMLMDGFYVDNTIGPQLDFYATFGVTAAVNLALVAAGVGGEISGHVTFQLHDASGDGKLHASELLTALLDNPLHLFDIAGELDALVYAFVWVGIDLPIVGKITLFEASFDIIDVTLLSFSYSYSDVHSTPALAHQEADGTLTLNMGRNADRQEVGSNLTNPSQTYEIAHVGGVAGNEDIAITANGVTTVYHGVKVVVADVGDGNNVIRFGNGYVGNVTISGGSGNNIIDLGGVDGDPLITLGDGDNVVFGASIDTTIVAGNGNNTIFGGNARNTITVGNGRNTIVGGAAQDTITAGTGNNTIYGGAGDDVIVAGSGSNTIWGGEGANVISISGGAGDNIIFGHGANSPDDVTSTTVTATRVSANAASANDLSSTITGGSGRDIIFGGGGDNTISTGAGADIVFGGLGSVVRTATGQLIQASNTSGVGGHNVITGGAGDKILFGGGGDNTITSGGGNDIILAGGGRVDGVAGGTGGRFTVSGLAFGNHSVIDGGLGNDLILGSGGSNVITGGGGDDIIGGHTAIVVRDAAIGRSAHLISVQTSLEGAGGNNIISGDAGNDIILGGAGSHTIDAGTGSDVVIGHYGQVVATNAGQNLTVEGWHGAAAGNGDNTITASHSAVIMGGGGNNRITTFDATAPADPANNLPAITAADRQMLVFGANGFAKVDLLLAGGIRIHQAYTVAGEENAGGNNRITVGAGNDIVFGGAGTNIIAAGNGDNIILGHTGFVDLDRLAHPDTTGRSPDVIGYVLGQDGSVLRGTGSTIASGTGNNVILGGTGHNTITTTGAGNNIIFGAAGAVTRDGTAGKALLYAETLEESLAGNNTITAGIGFRGNNVVFGGLGNNRIAVGDGTNLVLGHLGVVNNVVFSAFTDAARADGARPDVLARTVPERGTLDRSPLWPTWSLDHAVSATGAVITAGRGDNVILGGAGDNTITAGDGNNIVFGAAGSVTRYAASKQVAFATTVEESLGGDHVITLGDGANLVFGGAGYNQITVGNRDNLVFGHLGQVNHSVLTDFSTAQRATGSYPDLIGRVLPAIGNSQPYTTAPFGGLDRPMAEAGSVIHAGDGANIIFGGAGDNTIVAGTGSNTIFGAGGAVTRDTQARAVLFAETVEEAQGGNNTIYAGDRSTATQVVFGGPGFNTIRLGDGANLVLGHLGYVDLGAMLYYGSAQRADGSHPDVVGRIVPERGNISPITPNGSLGLDQVPLGGGSDIRVGGGRNVVIGGAGDNHIYTGHGNNIVFGAAGAVTRDARSLSLLHATTVEETLGGNNFLELSLGGTGSAVAFGGPGKNLILTGYGNDIVLGHLGTVVASVRSTGAGPQDLVIGERITVTGRTVPMIGNLNPSTTAPYAGLGQLLPNSDAVIKAGAGDNLIIGGVGANAVPADDGSNPAFGASATVQRDRGGALLSAQVLEAARAERAELILGGGVNTVFNTAPAPSFAPAAQAAAVPAAGVFLVAGGETLSSGSSLADLAAAAQVQRDQAAEVTAAEAPAAVPRTMTVGAEPSATPTGYVLDELTGTWVADDGADPMLLLLLAAGAAPELTVQGGSTAGTTRPRLAA</sequence>
<dbReference type="InterPro" id="IPR011049">
    <property type="entry name" value="Serralysin-like_metalloprot_C"/>
</dbReference>
<evidence type="ECO:0000313" key="4">
    <source>
        <dbReference type="EMBL" id="MXP64609.1"/>
    </source>
</evidence>
<comment type="caution">
    <text evidence="4">The sequence shown here is derived from an EMBL/GenBank/DDBJ whole genome shotgun (WGS) entry which is preliminary data.</text>
</comment>
<dbReference type="SUPFAM" id="SSF51120">
    <property type="entry name" value="beta-Roll"/>
    <property type="match status" value="5"/>
</dbReference>
<evidence type="ECO:0000256" key="3">
    <source>
        <dbReference type="SAM" id="MobiDB-lite"/>
    </source>
</evidence>
<keyword evidence="2" id="KW-0964">Secreted</keyword>
<dbReference type="InterPro" id="IPR053786">
    <property type="entry name" value="LEPRxLL_CS"/>
</dbReference>
<dbReference type="PRINTS" id="PR00313">
    <property type="entry name" value="CABNDNGRPT"/>
</dbReference>
<dbReference type="RefSeq" id="WP_367614520.1">
    <property type="nucleotide sequence ID" value="NZ_SNVJ01000013.1"/>
</dbReference>